<dbReference type="GO" id="GO:0005737">
    <property type="term" value="C:cytoplasm"/>
    <property type="evidence" value="ECO:0007669"/>
    <property type="project" value="UniProtKB-SubCell"/>
</dbReference>
<comment type="similarity">
    <text evidence="4">Belongs to the Maf family. YhdE subfamily.</text>
</comment>
<proteinExistence type="inferred from homology"/>
<dbReference type="Pfam" id="PF02545">
    <property type="entry name" value="Maf"/>
    <property type="match status" value="1"/>
</dbReference>
<gene>
    <name evidence="5" type="primary">maf</name>
    <name evidence="5" type="ORF">HX099_01625</name>
</gene>
<dbReference type="SUPFAM" id="SSF52972">
    <property type="entry name" value="ITPase-like"/>
    <property type="match status" value="1"/>
</dbReference>
<evidence type="ECO:0000256" key="1">
    <source>
        <dbReference type="ARBA" id="ARBA00001968"/>
    </source>
</evidence>
<name>A0AAW7DP15_9GAMM</name>
<feature type="site" description="Important for substrate specificity" evidence="4">
    <location>
        <position position="12"/>
    </location>
</feature>
<organism evidence="5 6">
    <name type="scientific">Thiopseudomonas alkaliphila</name>
    <dbReference type="NCBI Taxonomy" id="1697053"/>
    <lineage>
        <taxon>Bacteria</taxon>
        <taxon>Pseudomonadati</taxon>
        <taxon>Pseudomonadota</taxon>
        <taxon>Gammaproteobacteria</taxon>
        <taxon>Pseudomonadales</taxon>
        <taxon>Pseudomonadaceae</taxon>
        <taxon>Thiopseudomonas</taxon>
    </lineage>
</organism>
<dbReference type="HAMAP" id="MF_00528">
    <property type="entry name" value="Maf"/>
    <property type="match status" value="1"/>
</dbReference>
<dbReference type="Proteomes" id="UP001173465">
    <property type="component" value="Unassembled WGS sequence"/>
</dbReference>
<evidence type="ECO:0000256" key="2">
    <source>
        <dbReference type="ARBA" id="ARBA00022801"/>
    </source>
</evidence>
<comment type="caution">
    <text evidence="4">Lacks conserved residue(s) required for the propagation of feature annotation.</text>
</comment>
<feature type="site" description="Important for substrate specificity" evidence="4">
    <location>
        <position position="156"/>
    </location>
</feature>
<accession>A0AAW7DP15</accession>
<comment type="subcellular location">
    <subcellularLocation>
        <location evidence="4">Cytoplasm</location>
    </subcellularLocation>
</comment>
<feature type="site" description="Important for substrate specificity" evidence="4">
    <location>
        <position position="74"/>
    </location>
</feature>
<comment type="catalytic activity">
    <reaction evidence="4">
        <text>dTTP + H2O = dTMP + diphosphate + H(+)</text>
        <dbReference type="Rhea" id="RHEA:28534"/>
        <dbReference type="ChEBI" id="CHEBI:15377"/>
        <dbReference type="ChEBI" id="CHEBI:15378"/>
        <dbReference type="ChEBI" id="CHEBI:33019"/>
        <dbReference type="ChEBI" id="CHEBI:37568"/>
        <dbReference type="ChEBI" id="CHEBI:63528"/>
        <dbReference type="EC" id="3.6.1.9"/>
    </reaction>
</comment>
<keyword evidence="3 4" id="KW-0546">Nucleotide metabolism</keyword>
<dbReference type="PANTHER" id="PTHR43213:SF5">
    <property type="entry name" value="BIFUNCTIONAL DTTP_UTP PYROPHOSPHATASE_METHYLTRANSFERASE PROTEIN-RELATED"/>
    <property type="match status" value="1"/>
</dbReference>
<reference evidence="5" key="1">
    <citation type="submission" date="2020-06" db="EMBL/GenBank/DDBJ databases">
        <authorList>
            <person name="Dong N."/>
        </authorList>
    </citation>
    <scope>NUCLEOTIDE SEQUENCE</scope>
    <source>
        <strain evidence="5">DF46-2-2</strain>
    </source>
</reference>
<dbReference type="EC" id="3.6.1.9" evidence="4"/>
<dbReference type="NCBIfam" id="TIGR00172">
    <property type="entry name" value="maf"/>
    <property type="match status" value="1"/>
</dbReference>
<keyword evidence="2 4" id="KW-0378">Hydrolase</keyword>
<evidence type="ECO:0000256" key="3">
    <source>
        <dbReference type="ARBA" id="ARBA00023080"/>
    </source>
</evidence>
<dbReference type="EMBL" id="JACANB010000001">
    <property type="protein sequence ID" value="MDM1695372.1"/>
    <property type="molecule type" value="Genomic_DNA"/>
</dbReference>
<comment type="function">
    <text evidence="4">Nucleoside triphosphate pyrophosphatase that hydrolyzes dTTP and UTP. May have a dual role in cell division arrest and in preventing the incorporation of modified nucleotides into cellular nucleic acids.</text>
</comment>
<dbReference type="InterPro" id="IPR003697">
    <property type="entry name" value="Maf-like"/>
</dbReference>
<keyword evidence="4" id="KW-0963">Cytoplasm</keyword>
<dbReference type="AlphaFoldDB" id="A0AAW7DP15"/>
<protein>
    <recommendedName>
        <fullName evidence="4">dTTP/UTP pyrophosphatase</fullName>
        <shortName evidence="4">dTTPase/UTPase</shortName>
        <ecNumber evidence="4">3.6.1.9</ecNumber>
    </recommendedName>
    <alternativeName>
        <fullName evidence="4">Nucleoside triphosphate pyrophosphatase</fullName>
    </alternativeName>
    <alternativeName>
        <fullName evidence="4">Nucleotide pyrophosphatase</fullName>
        <shortName evidence="4">Nucleotide PPase</shortName>
    </alternativeName>
</protein>
<dbReference type="Gene3D" id="3.90.950.10">
    <property type="match status" value="1"/>
</dbReference>
<evidence type="ECO:0000313" key="5">
    <source>
        <dbReference type="EMBL" id="MDM1695372.1"/>
    </source>
</evidence>
<dbReference type="GO" id="GO:0009117">
    <property type="term" value="P:nucleotide metabolic process"/>
    <property type="evidence" value="ECO:0007669"/>
    <property type="project" value="UniProtKB-KW"/>
</dbReference>
<comment type="catalytic activity">
    <reaction evidence="4">
        <text>UTP + H2O = UMP + diphosphate + H(+)</text>
        <dbReference type="Rhea" id="RHEA:29395"/>
        <dbReference type="ChEBI" id="CHEBI:15377"/>
        <dbReference type="ChEBI" id="CHEBI:15378"/>
        <dbReference type="ChEBI" id="CHEBI:33019"/>
        <dbReference type="ChEBI" id="CHEBI:46398"/>
        <dbReference type="ChEBI" id="CHEBI:57865"/>
        <dbReference type="EC" id="3.6.1.9"/>
    </reaction>
</comment>
<evidence type="ECO:0000313" key="6">
    <source>
        <dbReference type="Proteomes" id="UP001173465"/>
    </source>
</evidence>
<comment type="caution">
    <text evidence="5">The sequence shown here is derived from an EMBL/GenBank/DDBJ whole genome shotgun (WGS) entry which is preliminary data.</text>
</comment>
<evidence type="ECO:0000256" key="4">
    <source>
        <dbReference type="HAMAP-Rule" id="MF_00528"/>
    </source>
</evidence>
<sequence>MMRLYLASTSPRRHELLARTGLTFTVLDPAVDESVRENEAAVMYVERMAKAKAEAGYALLSEPTAQDVVLAADTIVVLEDCILGKPSDRDEARQMLQALSGRSHVVMTAIGVKDSEKLRVQRVNTTVFFRSLSAAEIEWYLDTQEPMDKAGAYGIQGQGGIFVSSITGSISSVVGLPYAETLQLLASFGVEHPPFAE</sequence>
<dbReference type="PIRSF" id="PIRSF006305">
    <property type="entry name" value="Maf"/>
    <property type="match status" value="1"/>
</dbReference>
<comment type="cofactor">
    <cofactor evidence="1 4">
        <name>a divalent metal cation</name>
        <dbReference type="ChEBI" id="CHEBI:60240"/>
    </cofactor>
</comment>
<dbReference type="InterPro" id="IPR029001">
    <property type="entry name" value="ITPase-like_fam"/>
</dbReference>
<dbReference type="RefSeq" id="WP_286592949.1">
    <property type="nucleotide sequence ID" value="NZ_JACANB010000001.1"/>
</dbReference>
<dbReference type="PANTHER" id="PTHR43213">
    <property type="entry name" value="BIFUNCTIONAL DTTP/UTP PYROPHOSPHATASE/METHYLTRANSFERASE PROTEIN-RELATED"/>
    <property type="match status" value="1"/>
</dbReference>
<dbReference type="CDD" id="cd00555">
    <property type="entry name" value="Maf"/>
    <property type="match status" value="1"/>
</dbReference>
<dbReference type="GO" id="GO:0047429">
    <property type="term" value="F:nucleoside triphosphate diphosphatase activity"/>
    <property type="evidence" value="ECO:0007669"/>
    <property type="project" value="UniProtKB-EC"/>
</dbReference>
<reference evidence="5" key="2">
    <citation type="journal article" date="2022" name="Sci. Total Environ.">
        <title>Prevalence, transmission, and molecular epidemiology of tet(X)-positive bacteria among humans, animals, and environmental niches in China: An epidemiological, and genomic-based study.</title>
        <authorList>
            <person name="Dong N."/>
            <person name="Zeng Y."/>
            <person name="Cai C."/>
            <person name="Sun C."/>
            <person name="Lu J."/>
            <person name="Liu C."/>
            <person name="Zhou H."/>
            <person name="Sun Q."/>
            <person name="Shu L."/>
            <person name="Wang H."/>
            <person name="Wang Y."/>
            <person name="Wang S."/>
            <person name="Wu C."/>
            <person name="Chan E.W."/>
            <person name="Chen G."/>
            <person name="Shen Z."/>
            <person name="Chen S."/>
            <person name="Zhang R."/>
        </authorList>
    </citation>
    <scope>NUCLEOTIDE SEQUENCE</scope>
    <source>
        <strain evidence="5">DF46-2-2</strain>
    </source>
</reference>
<feature type="active site" description="Proton acceptor" evidence="4">
    <location>
        <position position="73"/>
    </location>
</feature>